<comment type="caution">
    <text evidence="3">The sequence shown here is derived from an EMBL/GenBank/DDBJ whole genome shotgun (WGS) entry which is preliminary data.</text>
</comment>
<dbReference type="SUPFAM" id="SSF52266">
    <property type="entry name" value="SGNH hydrolase"/>
    <property type="match status" value="1"/>
</dbReference>
<evidence type="ECO:0000259" key="2">
    <source>
        <dbReference type="Pfam" id="PF03629"/>
    </source>
</evidence>
<dbReference type="InterPro" id="IPR036514">
    <property type="entry name" value="SGNH_hydro_sf"/>
</dbReference>
<dbReference type="Proteomes" id="UP000483293">
    <property type="component" value="Unassembled WGS sequence"/>
</dbReference>
<dbReference type="PANTHER" id="PTHR22901">
    <property type="entry name" value="SIALATE O-ACETYLESTERASE"/>
    <property type="match status" value="1"/>
</dbReference>
<name>A0A6L9SQJ7_9BIFI</name>
<keyword evidence="4" id="KW-1185">Reference proteome</keyword>
<gene>
    <name evidence="3" type="ORF">GFD21_03455</name>
</gene>
<dbReference type="GO" id="GO:0005975">
    <property type="term" value="P:carbohydrate metabolic process"/>
    <property type="evidence" value="ECO:0007669"/>
    <property type="project" value="TreeGrafter"/>
</dbReference>
<dbReference type="GO" id="GO:0001681">
    <property type="term" value="F:sialate O-acetylesterase activity"/>
    <property type="evidence" value="ECO:0007669"/>
    <property type="project" value="InterPro"/>
</dbReference>
<dbReference type="PANTHER" id="PTHR22901:SF0">
    <property type="entry name" value="SIALATE O-ACETYLESTERASE"/>
    <property type="match status" value="1"/>
</dbReference>
<evidence type="ECO:0000256" key="1">
    <source>
        <dbReference type="ARBA" id="ARBA00022801"/>
    </source>
</evidence>
<evidence type="ECO:0000313" key="4">
    <source>
        <dbReference type="Proteomes" id="UP000483293"/>
    </source>
</evidence>
<reference evidence="3 4" key="1">
    <citation type="submission" date="2019-10" db="EMBL/GenBank/DDBJ databases">
        <title>Bifidobacterium from non-human primates.</title>
        <authorList>
            <person name="Modesto M."/>
        </authorList>
    </citation>
    <scope>NUCLEOTIDE SEQUENCE [LARGE SCALE GENOMIC DNA]</scope>
    <source>
        <strain evidence="3 4">SMA15</strain>
    </source>
</reference>
<dbReference type="InterPro" id="IPR039329">
    <property type="entry name" value="SIAE"/>
</dbReference>
<protein>
    <submittedName>
        <fullName evidence="3">Sialate O-acetylesterase</fullName>
    </submittedName>
</protein>
<sequence length="468" mass="51071">MVLQRNKPIRLHGTVQGELGNNTVRLEALLVSGSRQYKSATTVHEGSKFTIVIKKVPAQLKAYTLKFRIADRTVATIRNVYVGDVFIMGGQSNMELNQHDYYGTIDSFNANVQGLFNATNLPTPVNDRYIRFIKLAHSTAGNELPLSTINGQTWVSATTANSQYLGYLPQLFAKQLRSHSPKVPIGIIQTAWGGTDIARHLKGGDIYANHIAPLAGYAVAGILWYQGENDAAEEAPALQYETNFATLINQYRETFDDADLPFLYVQLARYPGYAYTPLVRQAQANILFSKAVDTTKNLSMTISLDTDKGTAKVIHPLGKDILASRMADQWYALSAGKTVATGPQAKSATPVETDNSTVIIDFHAHTAEGLQALRPNYTLSATSANLLSTAMVPLQGFEVAGIDGVFHSATAVIQGEKVIVHSDNVKTITQVRYLWSGYPTGESLLYNANNLPASPFLLAVKGTSILFR</sequence>
<proteinExistence type="predicted"/>
<dbReference type="AlphaFoldDB" id="A0A6L9SQJ7"/>
<dbReference type="Gene3D" id="3.40.50.1110">
    <property type="entry name" value="SGNH hydrolase"/>
    <property type="match status" value="1"/>
</dbReference>
<keyword evidence="1" id="KW-0378">Hydrolase</keyword>
<accession>A0A6L9SQJ7</accession>
<feature type="domain" description="Sialate O-acetylesterase" evidence="2">
    <location>
        <begin position="83"/>
        <end position="295"/>
    </location>
</feature>
<organism evidence="3 4">
    <name type="scientific">Bifidobacterium platyrrhinorum</name>
    <dbReference type="NCBI Taxonomy" id="2661628"/>
    <lineage>
        <taxon>Bacteria</taxon>
        <taxon>Bacillati</taxon>
        <taxon>Actinomycetota</taxon>
        <taxon>Actinomycetes</taxon>
        <taxon>Bifidobacteriales</taxon>
        <taxon>Bifidobacteriaceae</taxon>
        <taxon>Bifidobacterium</taxon>
    </lineage>
</organism>
<evidence type="ECO:0000313" key="3">
    <source>
        <dbReference type="EMBL" id="NEG54846.1"/>
    </source>
</evidence>
<dbReference type="InterPro" id="IPR005181">
    <property type="entry name" value="SASA"/>
</dbReference>
<dbReference type="Pfam" id="PF03629">
    <property type="entry name" value="SASA"/>
    <property type="match status" value="1"/>
</dbReference>
<dbReference type="EMBL" id="WHZV01000002">
    <property type="protein sequence ID" value="NEG54846.1"/>
    <property type="molecule type" value="Genomic_DNA"/>
</dbReference>